<keyword evidence="1" id="KW-0472">Membrane</keyword>
<proteinExistence type="predicted"/>
<accession>A0A926RZ93</accession>
<comment type="caution">
    <text evidence="2">The sequence shown here is derived from an EMBL/GenBank/DDBJ whole genome shotgun (WGS) entry which is preliminary data.</text>
</comment>
<dbReference type="EMBL" id="JACXAI010000033">
    <property type="protein sequence ID" value="MBD1382580.1"/>
    <property type="molecule type" value="Genomic_DNA"/>
</dbReference>
<gene>
    <name evidence="2" type="ORF">IC621_20460</name>
</gene>
<protein>
    <submittedName>
        <fullName evidence="2">Uncharacterized protein</fullName>
    </submittedName>
</protein>
<organism evidence="2 3">
    <name type="scientific">Metabacillus arenae</name>
    <dbReference type="NCBI Taxonomy" id="2771434"/>
    <lineage>
        <taxon>Bacteria</taxon>
        <taxon>Bacillati</taxon>
        <taxon>Bacillota</taxon>
        <taxon>Bacilli</taxon>
        <taxon>Bacillales</taxon>
        <taxon>Bacillaceae</taxon>
        <taxon>Metabacillus</taxon>
    </lineage>
</organism>
<feature type="transmembrane region" description="Helical" evidence="1">
    <location>
        <begin position="20"/>
        <end position="41"/>
    </location>
</feature>
<name>A0A926RZ93_9BACI</name>
<evidence type="ECO:0000256" key="1">
    <source>
        <dbReference type="SAM" id="Phobius"/>
    </source>
</evidence>
<keyword evidence="3" id="KW-1185">Reference proteome</keyword>
<keyword evidence="1" id="KW-0812">Transmembrane</keyword>
<reference evidence="2" key="1">
    <citation type="submission" date="2020-09" db="EMBL/GenBank/DDBJ databases">
        <title>A novel bacterium of genus Bacillus, isolated from South China Sea.</title>
        <authorList>
            <person name="Huang H."/>
            <person name="Mo K."/>
            <person name="Hu Y."/>
        </authorList>
    </citation>
    <scope>NUCLEOTIDE SEQUENCE</scope>
    <source>
        <strain evidence="2">IB182487</strain>
    </source>
</reference>
<dbReference type="AlphaFoldDB" id="A0A926RZ93"/>
<evidence type="ECO:0000313" key="3">
    <source>
        <dbReference type="Proteomes" id="UP000626844"/>
    </source>
</evidence>
<keyword evidence="1" id="KW-1133">Transmembrane helix</keyword>
<dbReference type="Proteomes" id="UP000626844">
    <property type="component" value="Unassembled WGS sequence"/>
</dbReference>
<sequence>MEQLILALFLYFPEDKTEYIPAGITMVIFGIAAVIVFRLIVRASNKEEKKVEELYNNKDHNPEKNR</sequence>
<dbReference type="RefSeq" id="WP_191160918.1">
    <property type="nucleotide sequence ID" value="NZ_JACXAI010000033.1"/>
</dbReference>
<evidence type="ECO:0000313" key="2">
    <source>
        <dbReference type="EMBL" id="MBD1382580.1"/>
    </source>
</evidence>